<dbReference type="AlphaFoldDB" id="A0A6D1A8B1"/>
<organism evidence="6">
    <name type="scientific">Escherichia coli</name>
    <dbReference type="NCBI Taxonomy" id="562"/>
    <lineage>
        <taxon>Bacteria</taxon>
        <taxon>Pseudomonadati</taxon>
        <taxon>Pseudomonadota</taxon>
        <taxon>Gammaproteobacteria</taxon>
        <taxon>Enterobacterales</taxon>
        <taxon>Enterobacteriaceae</taxon>
        <taxon>Escherichia</taxon>
    </lineage>
</organism>
<dbReference type="Gene3D" id="3.40.366.10">
    <property type="entry name" value="Malonyl-Coenzyme A Acyl Carrier Protein, domain 2"/>
    <property type="match status" value="1"/>
</dbReference>
<proteinExistence type="predicted"/>
<feature type="domain" description="Malonyl-CoA:ACP transacylase (MAT)" evidence="5">
    <location>
        <begin position="3"/>
        <end position="89"/>
    </location>
</feature>
<dbReference type="EC" id="2.3.1.39" evidence="1"/>
<feature type="non-terminal residue" evidence="6">
    <location>
        <position position="1"/>
    </location>
</feature>
<evidence type="ECO:0000259" key="5">
    <source>
        <dbReference type="Pfam" id="PF00698"/>
    </source>
</evidence>
<comment type="catalytic activity">
    <reaction evidence="4">
        <text>holo-[ACP] + malonyl-CoA = malonyl-[ACP] + CoA</text>
        <dbReference type="Rhea" id="RHEA:41792"/>
        <dbReference type="Rhea" id="RHEA-COMP:9623"/>
        <dbReference type="Rhea" id="RHEA-COMP:9685"/>
        <dbReference type="ChEBI" id="CHEBI:57287"/>
        <dbReference type="ChEBI" id="CHEBI:57384"/>
        <dbReference type="ChEBI" id="CHEBI:64479"/>
        <dbReference type="ChEBI" id="CHEBI:78449"/>
        <dbReference type="EC" id="2.3.1.39"/>
    </reaction>
</comment>
<protein>
    <recommendedName>
        <fullName evidence="1">[acyl-carrier-protein] S-malonyltransferase</fullName>
        <ecNumber evidence="1">2.3.1.39</ecNumber>
    </recommendedName>
</protein>
<evidence type="ECO:0000256" key="3">
    <source>
        <dbReference type="ARBA" id="ARBA00023315"/>
    </source>
</evidence>
<sequence>YNAQPALLTTSIAVLEKFKESGITPDFTAGHSLGEYSALVAAGALSFKDAVYTVRKRGEFMNEAVPAGEGAMAAILGMDAEALKQVTDKVTEE</sequence>
<dbReference type="GO" id="GO:0004314">
    <property type="term" value="F:[acyl-carrier-protein] S-malonyltransferase activity"/>
    <property type="evidence" value="ECO:0007669"/>
    <property type="project" value="UniProtKB-EC"/>
</dbReference>
<evidence type="ECO:0000256" key="4">
    <source>
        <dbReference type="ARBA" id="ARBA00048462"/>
    </source>
</evidence>
<comment type="caution">
    <text evidence="6">The sequence shown here is derived from an EMBL/GenBank/DDBJ whole genome shotgun (WGS) entry which is preliminary data.</text>
</comment>
<dbReference type="PANTHER" id="PTHR42681:SF1">
    <property type="entry name" value="MALONYL-COA-ACYL CARRIER PROTEIN TRANSACYLASE, MITOCHONDRIAL"/>
    <property type="match status" value="1"/>
</dbReference>
<feature type="non-terminal residue" evidence="6">
    <location>
        <position position="93"/>
    </location>
</feature>
<dbReference type="Pfam" id="PF00698">
    <property type="entry name" value="Acyl_transf_1"/>
    <property type="match status" value="1"/>
</dbReference>
<evidence type="ECO:0000256" key="1">
    <source>
        <dbReference type="ARBA" id="ARBA00013258"/>
    </source>
</evidence>
<name>A0A6D1A8B1_ECOLX</name>
<dbReference type="InterPro" id="IPR001227">
    <property type="entry name" value="Ac_transferase_dom_sf"/>
</dbReference>
<gene>
    <name evidence="6" type="ORF">G3563_28345</name>
</gene>
<dbReference type="SUPFAM" id="SSF52151">
    <property type="entry name" value="FabD/lysophospholipase-like"/>
    <property type="match status" value="1"/>
</dbReference>
<evidence type="ECO:0000313" key="6">
    <source>
        <dbReference type="EMBL" id="NEU02894.1"/>
    </source>
</evidence>
<keyword evidence="3 6" id="KW-0012">Acyltransferase</keyword>
<dbReference type="InterPro" id="IPR014043">
    <property type="entry name" value="Acyl_transferase_dom"/>
</dbReference>
<keyword evidence="2 6" id="KW-0808">Transferase</keyword>
<dbReference type="EMBL" id="JAAHTE010000534">
    <property type="protein sequence ID" value="NEU02894.1"/>
    <property type="molecule type" value="Genomic_DNA"/>
</dbReference>
<dbReference type="InterPro" id="IPR050858">
    <property type="entry name" value="Mal-CoA-ACP_Trans/PKS_FabD"/>
</dbReference>
<accession>A0A6D1A8B1</accession>
<dbReference type="PANTHER" id="PTHR42681">
    <property type="entry name" value="MALONYL-COA-ACYL CARRIER PROTEIN TRANSACYLASE, MITOCHONDRIAL"/>
    <property type="match status" value="1"/>
</dbReference>
<dbReference type="GO" id="GO:0006633">
    <property type="term" value="P:fatty acid biosynthetic process"/>
    <property type="evidence" value="ECO:0007669"/>
    <property type="project" value="TreeGrafter"/>
</dbReference>
<reference evidence="6" key="1">
    <citation type="submission" date="2020-02" db="EMBL/GenBank/DDBJ databases">
        <title>Investigating the Use of Bacteriophages as New Decolonization Strategy for Intestinal Carriage of CTX-M-15-producing ST131 Escherichia coli: an In Vitro Continuous Culture System Model.</title>
        <authorList>
            <person name="Bernasconi O.J."/>
            <person name="Campos-Madueno E.I."/>
            <person name="Dona V."/>
            <person name="Perreten V."/>
            <person name="Carattoli A."/>
            <person name="Endimiani A."/>
        </authorList>
    </citation>
    <scope>NUCLEOTIDE SEQUENCE</scope>
    <source>
        <strain evidence="6">4901.28</strain>
    </source>
</reference>
<dbReference type="InterPro" id="IPR016035">
    <property type="entry name" value="Acyl_Trfase/lysoPLipase"/>
</dbReference>
<evidence type="ECO:0000256" key="2">
    <source>
        <dbReference type="ARBA" id="ARBA00022679"/>
    </source>
</evidence>
<dbReference type="GO" id="GO:0005829">
    <property type="term" value="C:cytosol"/>
    <property type="evidence" value="ECO:0007669"/>
    <property type="project" value="TreeGrafter"/>
</dbReference>